<sequence length="655" mass="74022">MSMKNVEVSRRYRLKGNEFYVKKRDEDALRQYFKALDTAPPESADFYHAVSNAGCALMRLGFYEDAIKRLQSAVDHADLLDKSESKINMLREKIVQCSTSVLKKSIHISTPPHQILFGGANMLCPQLSSKVAPAYDASRGRHLVAIDDIPAGSVILMEKPTVKINVQPETHCLYCCHRLPLSYIPCTSCFARFCNETCRRLADRFHHIECARHSQMRSLGIVEMAARVLLQFDRTEIEESLRDKIDRSDVSSLINSSSFRSILLLEYNNNIDLGDHINEMVRILAPELAIEEEYSGMSLSDIFKYLFNVITAVSCRAVNNAHTIYKEPAGMLWHEKTLPGLLLDASGLGWEDNSLRIEYLLNTYDVPLSSTVATCLLPVASVLNHSCLPNVFSSFTDVDSNCLVLRTSRDIKTGEEILHNYGPACGSMEYANRQAELFEIYGFHCHCDACVLKGFHPIDLVLTSRRCLTCQADFLPDGTTYQCEKCSREKHIDESSVANLYELPSLEMDDRENILPQDAYCKLVELQNFYQVGNLSLERFAISQSVAAIRRSAFSAEFEIAKKFVKYVSDSRRARSATESIFVANALFAVAVVDYVHMSRSPHQETMKRLKSVKENIQSARCIFHLIYGERSLVDEDLDRVLSLATALVQNKEDI</sequence>
<evidence type="ECO:0000259" key="4">
    <source>
        <dbReference type="PROSITE" id="PS50280"/>
    </source>
</evidence>
<dbReference type="Gene3D" id="1.25.40.10">
    <property type="entry name" value="Tetratricopeptide repeat domain"/>
    <property type="match status" value="1"/>
</dbReference>
<dbReference type="InterPro" id="IPR011990">
    <property type="entry name" value="TPR-like_helical_dom_sf"/>
</dbReference>
<feature type="domain" description="SET" evidence="4">
    <location>
        <begin position="129"/>
        <end position="422"/>
    </location>
</feature>
<name>A0ABD6E3V9_9BILA</name>
<evidence type="ECO:0000256" key="3">
    <source>
        <dbReference type="ARBA" id="ARBA00022691"/>
    </source>
</evidence>
<evidence type="ECO:0000256" key="2">
    <source>
        <dbReference type="ARBA" id="ARBA00022679"/>
    </source>
</evidence>
<accession>A0ABD6E3V9</accession>
<comment type="caution">
    <text evidence="5">The sequence shown here is derived from an EMBL/GenBank/DDBJ whole genome shotgun (WGS) entry which is preliminary data.</text>
</comment>
<evidence type="ECO:0000256" key="1">
    <source>
        <dbReference type="ARBA" id="ARBA00022603"/>
    </source>
</evidence>
<dbReference type="Proteomes" id="UP001608902">
    <property type="component" value="Unassembled WGS sequence"/>
</dbReference>
<keyword evidence="6" id="KW-1185">Reference proteome</keyword>
<dbReference type="Gene3D" id="2.170.270.10">
    <property type="entry name" value="SET domain"/>
    <property type="match status" value="1"/>
</dbReference>
<organism evidence="5 6">
    <name type="scientific">Gnathostoma spinigerum</name>
    <dbReference type="NCBI Taxonomy" id="75299"/>
    <lineage>
        <taxon>Eukaryota</taxon>
        <taxon>Metazoa</taxon>
        <taxon>Ecdysozoa</taxon>
        <taxon>Nematoda</taxon>
        <taxon>Chromadorea</taxon>
        <taxon>Rhabditida</taxon>
        <taxon>Spirurina</taxon>
        <taxon>Gnathostomatomorpha</taxon>
        <taxon>Gnathostomatoidea</taxon>
        <taxon>Gnathostomatidae</taxon>
        <taxon>Gnathostoma</taxon>
    </lineage>
</organism>
<evidence type="ECO:0000313" key="6">
    <source>
        <dbReference type="Proteomes" id="UP001608902"/>
    </source>
</evidence>
<proteinExistence type="predicted"/>
<dbReference type="PROSITE" id="PS50280">
    <property type="entry name" value="SET"/>
    <property type="match status" value="1"/>
</dbReference>
<dbReference type="InterPro" id="IPR052097">
    <property type="entry name" value="SET-MYND_domain_protein"/>
</dbReference>
<dbReference type="GO" id="GO:0032259">
    <property type="term" value="P:methylation"/>
    <property type="evidence" value="ECO:0007669"/>
    <property type="project" value="UniProtKB-KW"/>
</dbReference>
<dbReference type="EMBL" id="JBGFUD010000085">
    <property type="protein sequence ID" value="MFH4973606.1"/>
    <property type="molecule type" value="Genomic_DNA"/>
</dbReference>
<dbReference type="SUPFAM" id="SSF48452">
    <property type="entry name" value="TPR-like"/>
    <property type="match status" value="1"/>
</dbReference>
<evidence type="ECO:0000313" key="5">
    <source>
        <dbReference type="EMBL" id="MFH4973606.1"/>
    </source>
</evidence>
<gene>
    <name evidence="5" type="ORF">AB6A40_000315</name>
</gene>
<dbReference type="Pfam" id="PF00856">
    <property type="entry name" value="SET"/>
    <property type="match status" value="1"/>
</dbReference>
<dbReference type="InterPro" id="IPR046341">
    <property type="entry name" value="SET_dom_sf"/>
</dbReference>
<dbReference type="PANTHER" id="PTHR46165">
    <property type="entry name" value="SET AND MYND DOMAIN-CONTAINING PROTEIN 4"/>
    <property type="match status" value="1"/>
</dbReference>
<dbReference type="AlphaFoldDB" id="A0ABD6E3V9"/>
<dbReference type="PANTHER" id="PTHR46165:SF2">
    <property type="entry name" value="SET AND MYND DOMAIN-CONTAINING PROTEIN 4"/>
    <property type="match status" value="1"/>
</dbReference>
<keyword evidence="3" id="KW-0949">S-adenosyl-L-methionine</keyword>
<dbReference type="InterPro" id="IPR001214">
    <property type="entry name" value="SET_dom"/>
</dbReference>
<protein>
    <recommendedName>
        <fullName evidence="4">SET domain-containing protein</fullName>
    </recommendedName>
</protein>
<reference evidence="5 6" key="1">
    <citation type="submission" date="2024-08" db="EMBL/GenBank/DDBJ databases">
        <title>Gnathostoma spinigerum genome.</title>
        <authorList>
            <person name="Gonzalez-Bertolin B."/>
            <person name="Monzon S."/>
            <person name="Zaballos A."/>
            <person name="Jimenez P."/>
            <person name="Dekumyoy P."/>
            <person name="Varona S."/>
            <person name="Cuesta I."/>
            <person name="Sumanam S."/>
            <person name="Adisakwattana P."/>
            <person name="Gasser R.B."/>
            <person name="Hernandez-Gonzalez A."/>
            <person name="Young N.D."/>
            <person name="Perteguer M.J."/>
        </authorList>
    </citation>
    <scope>NUCLEOTIDE SEQUENCE [LARGE SCALE GENOMIC DNA]</scope>
    <source>
        <strain evidence="5">AL3</strain>
        <tissue evidence="5">Liver</tissue>
    </source>
</reference>
<dbReference type="SUPFAM" id="SSF82199">
    <property type="entry name" value="SET domain"/>
    <property type="match status" value="1"/>
</dbReference>
<keyword evidence="2" id="KW-0808">Transferase</keyword>
<dbReference type="GO" id="GO:0008168">
    <property type="term" value="F:methyltransferase activity"/>
    <property type="evidence" value="ECO:0007669"/>
    <property type="project" value="UniProtKB-KW"/>
</dbReference>
<keyword evidence="1" id="KW-0489">Methyltransferase</keyword>